<reference evidence="2" key="1">
    <citation type="submission" date="2020-02" db="EMBL/GenBank/DDBJ databases">
        <authorList>
            <person name="Meier V. D."/>
        </authorList>
    </citation>
    <scope>NUCLEOTIDE SEQUENCE</scope>
    <source>
        <strain evidence="2">AVDCRST_MAG61</strain>
    </source>
</reference>
<gene>
    <name evidence="2" type="ORF">AVDCRST_MAG61-1086</name>
</gene>
<keyword evidence="1" id="KW-0812">Transmembrane</keyword>
<evidence type="ECO:0000313" key="2">
    <source>
        <dbReference type="EMBL" id="CAA9302116.1"/>
    </source>
</evidence>
<dbReference type="AlphaFoldDB" id="A0A6J4KCS5"/>
<dbReference type="EMBL" id="CADCTT010000167">
    <property type="protein sequence ID" value="CAA9302116.1"/>
    <property type="molecule type" value="Genomic_DNA"/>
</dbReference>
<protein>
    <submittedName>
        <fullName evidence="2">Uncharacterized protein</fullName>
    </submittedName>
</protein>
<keyword evidence="1" id="KW-1133">Transmembrane helix</keyword>
<name>A0A6J4KCS5_9ACTN</name>
<evidence type="ECO:0000256" key="1">
    <source>
        <dbReference type="SAM" id="Phobius"/>
    </source>
</evidence>
<organism evidence="2">
    <name type="scientific">uncultured Friedmanniella sp</name>
    <dbReference type="NCBI Taxonomy" id="335381"/>
    <lineage>
        <taxon>Bacteria</taxon>
        <taxon>Bacillati</taxon>
        <taxon>Actinomycetota</taxon>
        <taxon>Actinomycetes</taxon>
        <taxon>Propionibacteriales</taxon>
        <taxon>Nocardioidaceae</taxon>
        <taxon>Friedmanniella</taxon>
        <taxon>environmental samples</taxon>
    </lineage>
</organism>
<keyword evidence="1" id="KW-0472">Membrane</keyword>
<accession>A0A6J4KCS5</accession>
<sequence length="43" mass="4530">MAPAEADHSLSVMNPRARRFIVSGVLVGLVLIVAVAALWGWVG</sequence>
<proteinExistence type="predicted"/>
<feature type="transmembrane region" description="Helical" evidence="1">
    <location>
        <begin position="20"/>
        <end position="42"/>
    </location>
</feature>